<dbReference type="InterPro" id="IPR020472">
    <property type="entry name" value="WD40_PAC1"/>
</dbReference>
<dbReference type="InterPro" id="IPR019775">
    <property type="entry name" value="WD40_repeat_CS"/>
</dbReference>
<dbReference type="OMA" id="QSNVGHT"/>
<evidence type="ECO:0000256" key="1">
    <source>
        <dbReference type="ARBA" id="ARBA00022574"/>
    </source>
</evidence>
<name>C1E851_MICCC</name>
<feature type="repeat" description="WD" evidence="3">
    <location>
        <begin position="214"/>
        <end position="245"/>
    </location>
</feature>
<evidence type="ECO:0000256" key="4">
    <source>
        <dbReference type="SAM" id="MobiDB-lite"/>
    </source>
</evidence>
<dbReference type="PROSITE" id="PS00678">
    <property type="entry name" value="WD_REPEATS_1"/>
    <property type="match status" value="1"/>
</dbReference>
<organism evidence="5 6">
    <name type="scientific">Micromonas commoda (strain RCC299 / NOUM17 / CCMP2709)</name>
    <name type="common">Picoplanktonic green alga</name>
    <dbReference type="NCBI Taxonomy" id="296587"/>
    <lineage>
        <taxon>Eukaryota</taxon>
        <taxon>Viridiplantae</taxon>
        <taxon>Chlorophyta</taxon>
        <taxon>Mamiellophyceae</taxon>
        <taxon>Mamiellales</taxon>
        <taxon>Mamiellaceae</taxon>
        <taxon>Micromonas</taxon>
    </lineage>
</organism>
<dbReference type="InterPro" id="IPR036322">
    <property type="entry name" value="WD40_repeat_dom_sf"/>
</dbReference>
<dbReference type="EMBL" id="CP001327">
    <property type="protein sequence ID" value="ACO64452.1"/>
    <property type="molecule type" value="Genomic_DNA"/>
</dbReference>
<dbReference type="SMART" id="SM00320">
    <property type="entry name" value="WD40"/>
    <property type="match status" value="12"/>
</dbReference>
<keyword evidence="2" id="KW-0677">Repeat</keyword>
<feature type="compositionally biased region" description="Basic and acidic residues" evidence="4">
    <location>
        <begin position="671"/>
        <end position="681"/>
    </location>
</feature>
<evidence type="ECO:0000313" key="6">
    <source>
        <dbReference type="Proteomes" id="UP000002009"/>
    </source>
</evidence>
<feature type="repeat" description="WD" evidence="3">
    <location>
        <begin position="585"/>
        <end position="616"/>
    </location>
</feature>
<feature type="repeat" description="WD" evidence="3">
    <location>
        <begin position="744"/>
        <end position="775"/>
    </location>
</feature>
<dbReference type="PROSITE" id="PS50082">
    <property type="entry name" value="WD_REPEATS_2"/>
    <property type="match status" value="5"/>
</dbReference>
<dbReference type="SUPFAM" id="SSF50978">
    <property type="entry name" value="WD40 repeat-like"/>
    <property type="match status" value="1"/>
</dbReference>
<feature type="region of interest" description="Disordered" evidence="4">
    <location>
        <begin position="840"/>
        <end position="865"/>
    </location>
</feature>
<accession>C1E851</accession>
<dbReference type="InterPro" id="IPR011047">
    <property type="entry name" value="Quinoprotein_ADH-like_sf"/>
</dbReference>
<feature type="compositionally biased region" description="Basic and acidic residues" evidence="4">
    <location>
        <begin position="467"/>
        <end position="477"/>
    </location>
</feature>
<dbReference type="PANTHER" id="PTHR19848">
    <property type="entry name" value="WD40 REPEAT PROTEIN"/>
    <property type="match status" value="1"/>
</dbReference>
<dbReference type="Gene3D" id="2.130.10.10">
    <property type="entry name" value="YVTN repeat-like/Quinoprotein amine dehydrogenase"/>
    <property type="match status" value="4"/>
</dbReference>
<feature type="compositionally biased region" description="Acidic residues" evidence="4">
    <location>
        <begin position="682"/>
        <end position="693"/>
    </location>
</feature>
<evidence type="ECO:0000256" key="3">
    <source>
        <dbReference type="PROSITE-ProRule" id="PRU00221"/>
    </source>
</evidence>
<feature type="repeat" description="WD" evidence="3">
    <location>
        <begin position="421"/>
        <end position="441"/>
    </location>
</feature>
<evidence type="ECO:0000313" key="5">
    <source>
        <dbReference type="EMBL" id="ACO64452.1"/>
    </source>
</evidence>
<dbReference type="AlphaFoldDB" id="C1E851"/>
<dbReference type="GeneID" id="8244121"/>
<keyword evidence="1 3" id="KW-0853">WD repeat</keyword>
<feature type="compositionally biased region" description="Acidic residues" evidence="4">
    <location>
        <begin position="456"/>
        <end position="466"/>
    </location>
</feature>
<feature type="region of interest" description="Disordered" evidence="4">
    <location>
        <begin position="878"/>
        <end position="897"/>
    </location>
</feature>
<proteinExistence type="predicted"/>
<sequence length="897" mass="98673">MALEVSRVLAGAHDDPILCVAYNAVRREVWTGCQGGKIRCWEEKTGEMVQEVSGAHKGWVTAMEYVRRHDYLVTCGVDGTMVCRTEKGKELQRVDARGALFCLAYGARRDLLVAGGRGAISVFRLVTINTIERNKDPGDRRVHPVRLVCTVPDVHADVIRGVACDANGRIFTGSYDRSVCVFDGEQFERMRMRDADEPAASVPPRDPPRYRRWANAHDAAVSVVATDPANAWVLTGSYDGSCKVWTHEGAQLMNFSNFPGVDKVTGLCYSPATGTYWASGGKDRGRVNVLDPRSPLNVTEFVRGVCGFGDFAVTALHASPNDGDRVFGVVADGVPTRHDVVLWRFESDATFRVLRAHEDWVEALVRVPHRGDAPEEVYSVGSEGTVLRWRASGDVSTDVWTKEESIDGGDIARGGMACACFSADLGALVTGCEDGTIRIWEPSVSPDDADGREPEPGSEDGDEFDGDEPKEKESRLEDYLDGEEPWLRKVMPGHQGRVAAVAELWDHTLASAGADRTIRFWDLQTRREAHCVPDAHENAVHSLERCALREEIATAAQGEDRVKIWRASGPYDPDEDEGARLAGQLTGHAEAVTAVKWCEWRELWVTASNDRTFRLWCPRALETTRCLKFRGDSITAMALDASNGKVLAAMTDRKVRVFDLARMEGRKDKHGNWIDDGVKGDEELDGGEGDQIAEGEKKATEAEEDAPVAPEGKEQSKVEEPPAPRVPNFAGAHVDDDAEADHIFCGHVDLIRAIVCAPGKGQYMTAGCDGDVRVWLAPNNPNRTSSTVPTLFEPGSEGVDESSIDRGVGEFERKNPLVVPRSIRAPDPAAKMIARQLEERERMDAEETERVARVEEERREREMSTRVGRMLCGLQDELMGRGGEAEPAKEKVRAGGR</sequence>
<dbReference type="Pfam" id="PF00400">
    <property type="entry name" value="WD40"/>
    <property type="match status" value="6"/>
</dbReference>
<dbReference type="STRING" id="296587.C1E851"/>
<dbReference type="InParanoid" id="C1E851"/>
<feature type="compositionally biased region" description="Basic and acidic residues" evidence="4">
    <location>
        <begin position="711"/>
        <end position="722"/>
    </location>
</feature>
<protein>
    <submittedName>
        <fullName evidence="5">Uncharacterized protein</fullName>
    </submittedName>
</protein>
<dbReference type="PANTHER" id="PTHR19848:SF8">
    <property type="entry name" value="F-BOX AND WD REPEAT DOMAIN CONTAINING 7"/>
    <property type="match status" value="1"/>
</dbReference>
<reference evidence="5 6" key="1">
    <citation type="journal article" date="2009" name="Science">
        <title>Green evolution and dynamic adaptations revealed by genomes of the marine picoeukaryotes Micromonas.</title>
        <authorList>
            <person name="Worden A.Z."/>
            <person name="Lee J.H."/>
            <person name="Mock T."/>
            <person name="Rouze P."/>
            <person name="Simmons M.P."/>
            <person name="Aerts A.L."/>
            <person name="Allen A.E."/>
            <person name="Cuvelier M.L."/>
            <person name="Derelle E."/>
            <person name="Everett M.V."/>
            <person name="Foulon E."/>
            <person name="Grimwood J."/>
            <person name="Gundlach H."/>
            <person name="Henrissat B."/>
            <person name="Napoli C."/>
            <person name="McDonald S.M."/>
            <person name="Parker M.S."/>
            <person name="Rombauts S."/>
            <person name="Salamov A."/>
            <person name="Von Dassow P."/>
            <person name="Badger J.H."/>
            <person name="Coutinho P.M."/>
            <person name="Demir E."/>
            <person name="Dubchak I."/>
            <person name="Gentemann C."/>
            <person name="Eikrem W."/>
            <person name="Gready J.E."/>
            <person name="John U."/>
            <person name="Lanier W."/>
            <person name="Lindquist E.A."/>
            <person name="Lucas S."/>
            <person name="Mayer K.F."/>
            <person name="Moreau H."/>
            <person name="Not F."/>
            <person name="Otillar R."/>
            <person name="Panaud O."/>
            <person name="Pangilinan J."/>
            <person name="Paulsen I."/>
            <person name="Piegu B."/>
            <person name="Poliakov A."/>
            <person name="Robbens S."/>
            <person name="Schmutz J."/>
            <person name="Toulza E."/>
            <person name="Wyss T."/>
            <person name="Zelensky A."/>
            <person name="Zhou K."/>
            <person name="Armbrust E.V."/>
            <person name="Bhattacharya D."/>
            <person name="Goodenough U.W."/>
            <person name="Van de Peer Y."/>
            <person name="Grigoriev I.V."/>
        </authorList>
    </citation>
    <scope>NUCLEOTIDE SEQUENCE [LARGE SCALE GENOMIC DNA]</scope>
    <source>
        <strain evidence="6">RCC299 / NOUM17</strain>
    </source>
</reference>
<gene>
    <name evidence="5" type="ORF">MICPUN_100958</name>
</gene>
<dbReference type="PROSITE" id="PS50294">
    <property type="entry name" value="WD_REPEATS_REGION"/>
    <property type="match status" value="3"/>
</dbReference>
<dbReference type="OrthoDB" id="6262491at2759"/>
<keyword evidence="6" id="KW-1185">Reference proteome</keyword>
<evidence type="ECO:0000256" key="2">
    <source>
        <dbReference type="ARBA" id="ARBA00022737"/>
    </source>
</evidence>
<dbReference type="InterPro" id="IPR001680">
    <property type="entry name" value="WD40_rpt"/>
</dbReference>
<feature type="region of interest" description="Disordered" evidence="4">
    <location>
        <begin position="671"/>
        <end position="724"/>
    </location>
</feature>
<feature type="compositionally biased region" description="Basic and acidic residues" evidence="4">
    <location>
        <begin position="883"/>
        <end position="897"/>
    </location>
</feature>
<dbReference type="SUPFAM" id="SSF50998">
    <property type="entry name" value="Quinoprotein alcohol dehydrogenase-like"/>
    <property type="match status" value="1"/>
</dbReference>
<dbReference type="InterPro" id="IPR015943">
    <property type="entry name" value="WD40/YVTN_repeat-like_dom_sf"/>
</dbReference>
<dbReference type="KEGG" id="mis:MICPUN_100958"/>
<dbReference type="Proteomes" id="UP000002009">
    <property type="component" value="Chromosome 6"/>
</dbReference>
<feature type="repeat" description="WD" evidence="3">
    <location>
        <begin position="491"/>
        <end position="531"/>
    </location>
</feature>
<dbReference type="eggNOG" id="KOG0266">
    <property type="taxonomic scope" value="Eukaryota"/>
</dbReference>
<dbReference type="RefSeq" id="XP_002503194.1">
    <property type="nucleotide sequence ID" value="XM_002503148.1"/>
</dbReference>
<feature type="region of interest" description="Disordered" evidence="4">
    <location>
        <begin position="439"/>
        <end position="477"/>
    </location>
</feature>
<feature type="compositionally biased region" description="Basic and acidic residues" evidence="4">
    <location>
        <begin position="840"/>
        <end position="864"/>
    </location>
</feature>
<dbReference type="PRINTS" id="PR00320">
    <property type="entry name" value="GPROTEINBRPT"/>
</dbReference>